<dbReference type="GO" id="GO:0015159">
    <property type="term" value="F:polysaccharide transmembrane transporter activity"/>
    <property type="evidence" value="ECO:0007669"/>
    <property type="project" value="InterPro"/>
</dbReference>
<sequence>MAEVINPAEYYLGPGDKLYVTLLGTIIKSQSVTVTPTNDIILEDSPPVAISKLKLSEVGAFLETSLKNVFKNTTFKVSLLQPRKIKIGVVLLGRPMYYVTVYSGTRISEVISKFVLEGKDISVIEPKNAGTQYGNSISQITSLLQNEGSTSSSTSSNVSVDLDKISLRRIKVKRGDIEFYADVEKYYKIQDKNANPYALEGDILILSKRSNFVVISGHVKYPGAYEYVEGDSLGLLINMAGGFLETAKKNSIKIIRNPDPRVDDNKVINIVDSLEIDKTKLEKNDVINVYGKEIAKELTVVTVKGEIQKPGVYGIKKGVTRLKTILDEAGGITKLAYLPASSVVRKEKIDMYPILSDPLSGIRYDDNPELQYIIAQKRMRRGIVSVDLLRLMNGDETQNLLLEAGDEINIAQTVSYITVLGRVVTPGKIEFVEGRSVLEYVENAGGFANRARSHDILVQKPNSGELIPWDKVVLERGDVILVQEKTTPFIDDFIKVSTVITTITTVIITENPTGSGAGGINSALGGLGIENLLGGSSKSNEVEKITKLIKSRRVADSVVKDLRLDKVFKNKTSEQNANQLLGMIKVSEKKSDFINVTISVGSKGNLFSKVHEDSAKVLGLEISRSIVRNTDKILREFLYKKSLANANFYKIKMEEARLEKDTAQFKLAKFEKDNKAIEMTEQAKAQIEMMASMQAQMFTEKLNLDILEQERLSSDPLVTEARNKIKLYEKQYNDVLYGKSGGYVIGVDKFSDLKVQYGNLFLESRLRGEIYLFLKQMYLKEVLQGSKNTPTIEVLQPSVIPDYASNKSKVIHVAIGVTVGLLIGLTICGLIKLYEEMLAEPDNEEIVREVKRMLDFGWVKKMVSGLYKHGLSR</sequence>
<name>A0AAE0RZ04_9BIVA</name>
<feature type="domain" description="Soluble ligand binding" evidence="1">
    <location>
        <begin position="300"/>
        <end position="348"/>
    </location>
</feature>
<dbReference type="AlphaFoldDB" id="A0AAE0RZ04"/>
<dbReference type="PANTHER" id="PTHR33619">
    <property type="entry name" value="POLYSACCHARIDE EXPORT PROTEIN GFCE-RELATED"/>
    <property type="match status" value="1"/>
</dbReference>
<reference evidence="2" key="1">
    <citation type="journal article" date="2021" name="Genome Biol. Evol.">
        <title>A High-Quality Reference Genome for a Parasitic Bivalve with Doubly Uniparental Inheritance (Bivalvia: Unionida).</title>
        <authorList>
            <person name="Smith C.H."/>
        </authorList>
    </citation>
    <scope>NUCLEOTIDE SEQUENCE</scope>
    <source>
        <strain evidence="2">CHS0354</strain>
    </source>
</reference>
<proteinExistence type="predicted"/>
<evidence type="ECO:0000259" key="1">
    <source>
        <dbReference type="Pfam" id="PF10531"/>
    </source>
</evidence>
<accession>A0AAE0RZ04</accession>
<dbReference type="EMBL" id="JAEAOA010001427">
    <property type="protein sequence ID" value="KAK3582206.1"/>
    <property type="molecule type" value="Genomic_DNA"/>
</dbReference>
<feature type="domain" description="Soluble ligand binding" evidence="1">
    <location>
        <begin position="416"/>
        <end position="456"/>
    </location>
</feature>
<dbReference type="Proteomes" id="UP001195483">
    <property type="component" value="Unassembled WGS sequence"/>
</dbReference>
<dbReference type="InterPro" id="IPR049712">
    <property type="entry name" value="Poly_export"/>
</dbReference>
<dbReference type="InterPro" id="IPR019554">
    <property type="entry name" value="Soluble_ligand-bd"/>
</dbReference>
<organism evidence="2 3">
    <name type="scientific">Potamilus streckersoni</name>
    <dbReference type="NCBI Taxonomy" id="2493646"/>
    <lineage>
        <taxon>Eukaryota</taxon>
        <taxon>Metazoa</taxon>
        <taxon>Spiralia</taxon>
        <taxon>Lophotrochozoa</taxon>
        <taxon>Mollusca</taxon>
        <taxon>Bivalvia</taxon>
        <taxon>Autobranchia</taxon>
        <taxon>Heteroconchia</taxon>
        <taxon>Palaeoheterodonta</taxon>
        <taxon>Unionida</taxon>
        <taxon>Unionoidea</taxon>
        <taxon>Unionidae</taxon>
        <taxon>Ambleminae</taxon>
        <taxon>Lampsilini</taxon>
        <taxon>Potamilus</taxon>
    </lineage>
</organism>
<evidence type="ECO:0000313" key="3">
    <source>
        <dbReference type="Proteomes" id="UP001195483"/>
    </source>
</evidence>
<evidence type="ECO:0000313" key="2">
    <source>
        <dbReference type="EMBL" id="KAK3582206.1"/>
    </source>
</evidence>
<dbReference type="Gene3D" id="3.10.560.10">
    <property type="entry name" value="Outer membrane lipoprotein wza domain like"/>
    <property type="match status" value="3"/>
</dbReference>
<feature type="domain" description="Soluble ligand binding" evidence="1">
    <location>
        <begin position="213"/>
        <end position="257"/>
    </location>
</feature>
<dbReference type="Pfam" id="PF10531">
    <property type="entry name" value="SLBB"/>
    <property type="match status" value="3"/>
</dbReference>
<protein>
    <recommendedName>
        <fullName evidence="1">Soluble ligand binding domain-containing protein</fullName>
    </recommendedName>
</protein>
<keyword evidence="3" id="KW-1185">Reference proteome</keyword>
<dbReference type="PANTHER" id="PTHR33619:SF3">
    <property type="entry name" value="POLYSACCHARIDE EXPORT PROTEIN GFCE-RELATED"/>
    <property type="match status" value="1"/>
</dbReference>
<comment type="caution">
    <text evidence="2">The sequence shown here is derived from an EMBL/GenBank/DDBJ whole genome shotgun (WGS) entry which is preliminary data.</text>
</comment>
<gene>
    <name evidence="2" type="ORF">CHS0354_023742</name>
</gene>
<reference evidence="2" key="2">
    <citation type="journal article" date="2021" name="Genome Biol. Evol.">
        <title>Developing a high-quality reference genome for a parasitic bivalve with doubly uniparental inheritance (Bivalvia: Unionida).</title>
        <authorList>
            <person name="Smith C.H."/>
        </authorList>
    </citation>
    <scope>NUCLEOTIDE SEQUENCE</scope>
    <source>
        <strain evidence="2">CHS0354</strain>
        <tissue evidence="2">Mantle</tissue>
    </source>
</reference>
<reference evidence="2" key="3">
    <citation type="submission" date="2023-05" db="EMBL/GenBank/DDBJ databases">
        <authorList>
            <person name="Smith C.H."/>
        </authorList>
    </citation>
    <scope>NUCLEOTIDE SEQUENCE</scope>
    <source>
        <strain evidence="2">CHS0354</strain>
        <tissue evidence="2">Mantle</tissue>
    </source>
</reference>